<dbReference type="InterPro" id="IPR007156">
    <property type="entry name" value="MamQ_LemA"/>
</dbReference>
<evidence type="ECO:0000256" key="5">
    <source>
        <dbReference type="ARBA" id="ARBA00023136"/>
    </source>
</evidence>
<evidence type="ECO:0000256" key="4">
    <source>
        <dbReference type="ARBA" id="ARBA00022989"/>
    </source>
</evidence>
<reference evidence="7 8" key="1">
    <citation type="journal article" date="2017" name="Infect. Genet. Evol.">
        <title>Comparative genome analysis of fish pathogen Flavobacterium columnare reveals extensive sequence diversity within the species.</title>
        <authorList>
            <person name="Kayansamruaj P."/>
            <person name="Dong H.T."/>
            <person name="Hirono I."/>
            <person name="Kondo H."/>
            <person name="Senapin S."/>
            <person name="Rodkhum C."/>
        </authorList>
    </citation>
    <scope>NUCLEOTIDE SEQUENCE [LARGE SCALE GENOMIC DNA]</scope>
    <source>
        <strain evidence="7 8">1214</strain>
    </source>
</reference>
<name>A0A246G7G6_9FLAO</name>
<dbReference type="PANTHER" id="PTHR34478">
    <property type="entry name" value="PROTEIN LEMA"/>
    <property type="match status" value="1"/>
</dbReference>
<keyword evidence="5 6" id="KW-0472">Membrane</keyword>
<evidence type="ECO:0000256" key="3">
    <source>
        <dbReference type="ARBA" id="ARBA00022692"/>
    </source>
</evidence>
<evidence type="ECO:0000313" key="7">
    <source>
        <dbReference type="EMBL" id="OWP74430.1"/>
    </source>
</evidence>
<evidence type="ECO:0000313" key="8">
    <source>
        <dbReference type="Proteomes" id="UP000198034"/>
    </source>
</evidence>
<evidence type="ECO:0008006" key="9">
    <source>
        <dbReference type="Google" id="ProtNLM"/>
    </source>
</evidence>
<evidence type="ECO:0000256" key="1">
    <source>
        <dbReference type="ARBA" id="ARBA00004167"/>
    </source>
</evidence>
<evidence type="ECO:0000256" key="6">
    <source>
        <dbReference type="SAM" id="Phobius"/>
    </source>
</evidence>
<sequence>MSNTVAIIIIVFSVIALIVFFINLFNKLIMLSQNTEKFWANIDVVLKQRADEIPNLINIIKEYVKHEDALFEKLTLLRTNFLNANSTEDKIKTSNEISNTLKSVFAVSESYPVLMSNTLFLELQQRVSQLEDKISERREFYNDAVNLYNIAILEFPNFIMAKLLQLKSKKLYEITNQEKLYDGIKF</sequence>
<protein>
    <recommendedName>
        <fullName evidence="9">LemA family protein</fullName>
    </recommendedName>
</protein>
<dbReference type="PANTHER" id="PTHR34478:SF2">
    <property type="entry name" value="MEMBRANE PROTEIN"/>
    <property type="match status" value="1"/>
</dbReference>
<dbReference type="Gene3D" id="1.20.1440.20">
    <property type="entry name" value="LemA-like domain"/>
    <property type="match status" value="1"/>
</dbReference>
<dbReference type="SUPFAM" id="SSF140478">
    <property type="entry name" value="LemA-like"/>
    <property type="match status" value="1"/>
</dbReference>
<gene>
    <name evidence="7" type="ORF">BWK62_14345</name>
</gene>
<evidence type="ECO:0000256" key="2">
    <source>
        <dbReference type="ARBA" id="ARBA00008854"/>
    </source>
</evidence>
<comment type="subcellular location">
    <subcellularLocation>
        <location evidence="1">Membrane</location>
        <topology evidence="1">Single-pass membrane protein</topology>
    </subcellularLocation>
</comment>
<proteinExistence type="inferred from homology"/>
<dbReference type="InterPro" id="IPR023353">
    <property type="entry name" value="LemA-like_dom_sf"/>
</dbReference>
<keyword evidence="4 6" id="KW-1133">Transmembrane helix</keyword>
<dbReference type="Pfam" id="PF04011">
    <property type="entry name" value="LemA"/>
    <property type="match status" value="1"/>
</dbReference>
<dbReference type="GO" id="GO:0016020">
    <property type="term" value="C:membrane"/>
    <property type="evidence" value="ECO:0007669"/>
    <property type="project" value="UniProtKB-SubCell"/>
</dbReference>
<dbReference type="Proteomes" id="UP000198034">
    <property type="component" value="Unassembled WGS sequence"/>
</dbReference>
<comment type="caution">
    <text evidence="7">The sequence shown here is derived from an EMBL/GenBank/DDBJ whole genome shotgun (WGS) entry which is preliminary data.</text>
</comment>
<dbReference type="EMBL" id="MTCY01000071">
    <property type="protein sequence ID" value="OWP74430.1"/>
    <property type="molecule type" value="Genomic_DNA"/>
</dbReference>
<keyword evidence="3 6" id="KW-0812">Transmembrane</keyword>
<comment type="similarity">
    <text evidence="2">Belongs to the LemA family.</text>
</comment>
<organism evidence="7 8">
    <name type="scientific">Flavobacterium columnare</name>
    <dbReference type="NCBI Taxonomy" id="996"/>
    <lineage>
        <taxon>Bacteria</taxon>
        <taxon>Pseudomonadati</taxon>
        <taxon>Bacteroidota</taxon>
        <taxon>Flavobacteriia</taxon>
        <taxon>Flavobacteriales</taxon>
        <taxon>Flavobacteriaceae</taxon>
        <taxon>Flavobacterium</taxon>
    </lineage>
</organism>
<dbReference type="AlphaFoldDB" id="A0A246G7G6"/>
<accession>A0A246G7G6</accession>
<feature type="transmembrane region" description="Helical" evidence="6">
    <location>
        <begin position="6"/>
        <end position="25"/>
    </location>
</feature>